<name>A0ABV5ZZ45_9PSEU</name>
<organism evidence="2 3">
    <name type="scientific">Allokutzneria oryzae</name>
    <dbReference type="NCBI Taxonomy" id="1378989"/>
    <lineage>
        <taxon>Bacteria</taxon>
        <taxon>Bacillati</taxon>
        <taxon>Actinomycetota</taxon>
        <taxon>Actinomycetes</taxon>
        <taxon>Pseudonocardiales</taxon>
        <taxon>Pseudonocardiaceae</taxon>
        <taxon>Allokutzneria</taxon>
    </lineage>
</organism>
<accession>A0ABV5ZZ45</accession>
<feature type="transmembrane region" description="Helical" evidence="1">
    <location>
        <begin position="21"/>
        <end position="44"/>
    </location>
</feature>
<dbReference type="RefSeq" id="WP_377854091.1">
    <property type="nucleotide sequence ID" value="NZ_JBHLZU010000018.1"/>
</dbReference>
<dbReference type="PANTHER" id="PTHR36844">
    <property type="entry name" value="PROTEASE PRSW"/>
    <property type="match status" value="1"/>
</dbReference>
<dbReference type="Proteomes" id="UP001589693">
    <property type="component" value="Unassembled WGS sequence"/>
</dbReference>
<keyword evidence="2" id="KW-0482">Metalloprotease</keyword>
<proteinExistence type="predicted"/>
<evidence type="ECO:0000256" key="1">
    <source>
        <dbReference type="SAM" id="Phobius"/>
    </source>
</evidence>
<keyword evidence="1" id="KW-0812">Transmembrane</keyword>
<protein>
    <submittedName>
        <fullName evidence="2">PrsW family intramembrane metalloprotease</fullName>
    </submittedName>
</protein>
<evidence type="ECO:0000313" key="3">
    <source>
        <dbReference type="Proteomes" id="UP001589693"/>
    </source>
</evidence>
<feature type="transmembrane region" description="Helical" evidence="1">
    <location>
        <begin position="262"/>
        <end position="282"/>
    </location>
</feature>
<keyword evidence="1" id="KW-1133">Transmembrane helix</keyword>
<sequence length="408" mass="43413">MTTDELPAERRQPAQQRRQQRAVLGSVIGLILLGTCGLILLGMATSRVGLLAVLIGAGTALVPVGFVVGAFLWIDRWEPEPTKLLLAAFLWGACGATISALLINDTARTVGDMLLGQGGGDLLSSVVSAPLVEETAKALFPLALLWRRRQEFDGVVDGIVYAGITAAGFAFTENIFYFGQAFAQDGFGNATGGVIAVFILRGVLSPFAHPLFTVMTGIGVGLAAGSTRAGVRFFAPLLGFLLAVGLHVLWNGAATLGGGLDFLNIYFLIMVPIFAATVWLVVWQRRREQRIVVAELPFMADSGWIAPSEVALLASMAGRRWWLGRVRQRAGEEAARAVAGYQTAVTELAFLRYRMANGTCGGDSERRHDELLTTLHRARAAAVNAPGALGLAGARTAKRRPRRAGSTG</sequence>
<feature type="transmembrane region" description="Helical" evidence="1">
    <location>
        <begin position="231"/>
        <end position="250"/>
    </location>
</feature>
<feature type="transmembrane region" description="Helical" evidence="1">
    <location>
        <begin position="84"/>
        <end position="103"/>
    </location>
</feature>
<dbReference type="GO" id="GO:0008237">
    <property type="term" value="F:metallopeptidase activity"/>
    <property type="evidence" value="ECO:0007669"/>
    <property type="project" value="UniProtKB-KW"/>
</dbReference>
<feature type="transmembrane region" description="Helical" evidence="1">
    <location>
        <begin position="50"/>
        <end position="72"/>
    </location>
</feature>
<dbReference type="InterPro" id="IPR026898">
    <property type="entry name" value="PrsW"/>
</dbReference>
<dbReference type="PANTHER" id="PTHR36844:SF1">
    <property type="entry name" value="PROTEASE PRSW"/>
    <property type="match status" value="1"/>
</dbReference>
<keyword evidence="2" id="KW-0645">Protease</keyword>
<feature type="transmembrane region" description="Helical" evidence="1">
    <location>
        <begin position="198"/>
        <end position="224"/>
    </location>
</feature>
<keyword evidence="1" id="KW-0472">Membrane</keyword>
<dbReference type="EMBL" id="JBHLZU010000018">
    <property type="protein sequence ID" value="MFB9906191.1"/>
    <property type="molecule type" value="Genomic_DNA"/>
</dbReference>
<reference evidence="2 3" key="1">
    <citation type="submission" date="2024-09" db="EMBL/GenBank/DDBJ databases">
        <authorList>
            <person name="Sun Q."/>
            <person name="Mori K."/>
        </authorList>
    </citation>
    <scope>NUCLEOTIDE SEQUENCE [LARGE SCALE GENOMIC DNA]</scope>
    <source>
        <strain evidence="2 3">TBRC 7907</strain>
    </source>
</reference>
<dbReference type="Pfam" id="PF13367">
    <property type="entry name" value="PrsW-protease"/>
    <property type="match status" value="1"/>
</dbReference>
<keyword evidence="3" id="KW-1185">Reference proteome</keyword>
<evidence type="ECO:0000313" key="2">
    <source>
        <dbReference type="EMBL" id="MFB9906191.1"/>
    </source>
</evidence>
<comment type="caution">
    <text evidence="2">The sequence shown here is derived from an EMBL/GenBank/DDBJ whole genome shotgun (WGS) entry which is preliminary data.</text>
</comment>
<feature type="transmembrane region" description="Helical" evidence="1">
    <location>
        <begin position="158"/>
        <end position="178"/>
    </location>
</feature>
<gene>
    <name evidence="2" type="ORF">ACFFQA_19820</name>
</gene>
<keyword evidence="2" id="KW-0378">Hydrolase</keyword>